<dbReference type="AlphaFoldDB" id="A0A098Y8S4"/>
<dbReference type="InterPro" id="IPR010982">
    <property type="entry name" value="Lambda_DNA-bd_dom_sf"/>
</dbReference>
<evidence type="ECO:0000259" key="1">
    <source>
        <dbReference type="PROSITE" id="PS50943"/>
    </source>
</evidence>
<evidence type="ECO:0000313" key="3">
    <source>
        <dbReference type="Proteomes" id="UP000029713"/>
    </source>
</evidence>
<name>A0A098Y8S4_9ACTN</name>
<proteinExistence type="predicted"/>
<dbReference type="STRING" id="1522368.IN07_10230"/>
<reference evidence="2 3" key="1">
    <citation type="submission" date="2014-07" db="EMBL/GenBank/DDBJ databases">
        <title>Biosystematic studies on Modestobacter strains isolated from extreme hyper-arid desert soil and from historic building.</title>
        <authorList>
            <person name="Bukarasam K."/>
            <person name="Bull A."/>
            <person name="Girard G."/>
            <person name="van Wezel G."/>
            <person name="Goodfellow M."/>
        </authorList>
    </citation>
    <scope>NUCLEOTIDE SEQUENCE [LARGE SCALE GENOMIC DNA]</scope>
    <source>
        <strain evidence="2 3">KNN45-2b</strain>
    </source>
</reference>
<comment type="caution">
    <text evidence="2">The sequence shown here is derived from an EMBL/GenBank/DDBJ whole genome shotgun (WGS) entry which is preliminary data.</text>
</comment>
<protein>
    <submittedName>
        <fullName evidence="2">XRE family transcriptional regulator</fullName>
    </submittedName>
</protein>
<dbReference type="SUPFAM" id="SSF47413">
    <property type="entry name" value="lambda repressor-like DNA-binding domains"/>
    <property type="match status" value="1"/>
</dbReference>
<dbReference type="InterPro" id="IPR001387">
    <property type="entry name" value="Cro/C1-type_HTH"/>
</dbReference>
<gene>
    <name evidence="2" type="ORF">IN07_10230</name>
</gene>
<dbReference type="PANTHER" id="PTHR35010:SF2">
    <property type="entry name" value="BLL4672 PROTEIN"/>
    <property type="match status" value="1"/>
</dbReference>
<dbReference type="Pfam" id="PF17765">
    <property type="entry name" value="MLTR_LBD"/>
    <property type="match status" value="1"/>
</dbReference>
<evidence type="ECO:0000313" key="2">
    <source>
        <dbReference type="EMBL" id="KGH46810.1"/>
    </source>
</evidence>
<sequence>MNAQAEVRQFLVTRRARLTPETAGLPTATGRRRVPGLRREELASLAGVSVDYYIRLERGNLSCASDGVLEAIARALQLNDVERAHLFDLARAAQARAPWQSPRSTLRPGLQAMVDAMTGVPAIVRNQRLDILAGNRLGRALYSELYRAPARPVNLARFAFLEPRAHDFWVDWPEAADATVGVLRTEAARSNDPGLTSLVDELCARSEQFRARWAAHDVRLHGAGTKQLNHPVVGSLEVQYETLQPPIDPGLTMHVYTARPGSASALALERLTAWSLDQLPEKDSTHDRNEDLGA</sequence>
<feature type="domain" description="HTH cro/C1-type" evidence="1">
    <location>
        <begin position="36"/>
        <end position="83"/>
    </location>
</feature>
<dbReference type="OrthoDB" id="3518652at2"/>
<keyword evidence="3" id="KW-1185">Reference proteome</keyword>
<dbReference type="Gene3D" id="3.30.450.180">
    <property type="match status" value="1"/>
</dbReference>
<dbReference type="InterPro" id="IPR041413">
    <property type="entry name" value="MLTR_LBD"/>
</dbReference>
<dbReference type="Pfam" id="PF13560">
    <property type="entry name" value="HTH_31"/>
    <property type="match status" value="1"/>
</dbReference>
<dbReference type="EMBL" id="JPMX01000040">
    <property type="protein sequence ID" value="KGH46810.1"/>
    <property type="molecule type" value="Genomic_DNA"/>
</dbReference>
<dbReference type="Gene3D" id="1.10.260.40">
    <property type="entry name" value="lambda repressor-like DNA-binding domains"/>
    <property type="match status" value="1"/>
</dbReference>
<organism evidence="2 3">
    <name type="scientific">Modestobacter caceresii</name>
    <dbReference type="NCBI Taxonomy" id="1522368"/>
    <lineage>
        <taxon>Bacteria</taxon>
        <taxon>Bacillati</taxon>
        <taxon>Actinomycetota</taxon>
        <taxon>Actinomycetes</taxon>
        <taxon>Geodermatophilales</taxon>
        <taxon>Geodermatophilaceae</taxon>
        <taxon>Modestobacter</taxon>
    </lineage>
</organism>
<accession>A0A098Y8S4</accession>
<dbReference type="GO" id="GO:0003677">
    <property type="term" value="F:DNA binding"/>
    <property type="evidence" value="ECO:0007669"/>
    <property type="project" value="InterPro"/>
</dbReference>
<dbReference type="PANTHER" id="PTHR35010">
    <property type="entry name" value="BLL4672 PROTEIN-RELATED"/>
    <property type="match status" value="1"/>
</dbReference>
<dbReference type="Proteomes" id="UP000029713">
    <property type="component" value="Unassembled WGS sequence"/>
</dbReference>
<dbReference type="CDD" id="cd00093">
    <property type="entry name" value="HTH_XRE"/>
    <property type="match status" value="1"/>
</dbReference>
<dbReference type="RefSeq" id="WP_036335512.1">
    <property type="nucleotide sequence ID" value="NZ_JPMX01000040.1"/>
</dbReference>
<dbReference type="SMART" id="SM00530">
    <property type="entry name" value="HTH_XRE"/>
    <property type="match status" value="1"/>
</dbReference>
<dbReference type="PROSITE" id="PS50943">
    <property type="entry name" value="HTH_CROC1"/>
    <property type="match status" value="1"/>
</dbReference>